<dbReference type="InterPro" id="IPR000551">
    <property type="entry name" value="MerR-type_HTH_dom"/>
</dbReference>
<dbReference type="GO" id="GO:0006355">
    <property type="term" value="P:regulation of DNA-templated transcription"/>
    <property type="evidence" value="ECO:0007669"/>
    <property type="project" value="InterPro"/>
</dbReference>
<comment type="caution">
    <text evidence="2">The sequence shown here is derived from an EMBL/GenBank/DDBJ whole genome shotgun (WGS) entry which is preliminary data.</text>
</comment>
<dbReference type="STRING" id="1797197.A2Y75_02475"/>
<name>A0A1F2WTD6_9ACTN</name>
<dbReference type="AlphaFoldDB" id="A0A1F2WTD6"/>
<dbReference type="InterPro" id="IPR009061">
    <property type="entry name" value="DNA-bd_dom_put_sf"/>
</dbReference>
<dbReference type="PROSITE" id="PS50937">
    <property type="entry name" value="HTH_MERR_2"/>
    <property type="match status" value="1"/>
</dbReference>
<dbReference type="SMART" id="SM00422">
    <property type="entry name" value="HTH_MERR"/>
    <property type="match status" value="1"/>
</dbReference>
<accession>A0A1F2WTD6</accession>
<evidence type="ECO:0000259" key="1">
    <source>
        <dbReference type="PROSITE" id="PS50937"/>
    </source>
</evidence>
<dbReference type="SUPFAM" id="SSF46955">
    <property type="entry name" value="Putative DNA-binding domain"/>
    <property type="match status" value="1"/>
</dbReference>
<evidence type="ECO:0000313" key="2">
    <source>
        <dbReference type="EMBL" id="OFW60168.1"/>
    </source>
</evidence>
<proteinExistence type="predicted"/>
<reference evidence="2 3" key="1">
    <citation type="journal article" date="2016" name="Nat. Commun.">
        <title>Thousands of microbial genomes shed light on interconnected biogeochemical processes in an aquifer system.</title>
        <authorList>
            <person name="Anantharaman K."/>
            <person name="Brown C.T."/>
            <person name="Hug L.A."/>
            <person name="Sharon I."/>
            <person name="Castelle C.J."/>
            <person name="Probst A.J."/>
            <person name="Thomas B.C."/>
            <person name="Singh A."/>
            <person name="Wilkins M.J."/>
            <person name="Karaoz U."/>
            <person name="Brodie E.L."/>
            <person name="Williams K.H."/>
            <person name="Hubbard S.S."/>
            <person name="Banfield J.F."/>
        </authorList>
    </citation>
    <scope>NUCLEOTIDE SEQUENCE [LARGE SCALE GENOMIC DNA]</scope>
</reference>
<dbReference type="EMBL" id="MELK01000006">
    <property type="protein sequence ID" value="OFW60168.1"/>
    <property type="molecule type" value="Genomic_DNA"/>
</dbReference>
<dbReference type="Gene3D" id="1.10.1660.10">
    <property type="match status" value="1"/>
</dbReference>
<evidence type="ECO:0000313" key="3">
    <source>
        <dbReference type="Proteomes" id="UP000177876"/>
    </source>
</evidence>
<dbReference type="GO" id="GO:0003677">
    <property type="term" value="F:DNA binding"/>
    <property type="evidence" value="ECO:0007669"/>
    <property type="project" value="InterPro"/>
</dbReference>
<protein>
    <recommendedName>
        <fullName evidence="1">HTH merR-type domain-containing protein</fullName>
    </recommendedName>
</protein>
<feature type="domain" description="HTH merR-type" evidence="1">
    <location>
        <begin position="13"/>
        <end position="80"/>
    </location>
</feature>
<dbReference type="Proteomes" id="UP000177876">
    <property type="component" value="Unassembled WGS sequence"/>
</dbReference>
<organism evidence="2 3">
    <name type="scientific">Candidatus Solincola sediminis</name>
    <dbReference type="NCBI Taxonomy" id="1797199"/>
    <lineage>
        <taxon>Bacteria</taxon>
        <taxon>Bacillati</taxon>
        <taxon>Actinomycetota</taxon>
        <taxon>Candidatus Geothermincolia</taxon>
        <taxon>Candidatus Geothermincolales</taxon>
        <taxon>Candidatus Geothermincolaceae</taxon>
        <taxon>Candidatus Solincola</taxon>
    </lineage>
</organism>
<gene>
    <name evidence="2" type="ORF">A2Y75_02475</name>
</gene>
<sequence>MLGVILDYNVELAACLSGCSPRQLRYWRDTGIIQPHKVEISENGRRNDLYDFRNLVELRTLVSMLQNGISLQKIRKTLAYLREYTQLSSPLSNCKLVSDGSTIFEICPNTETIVDTLRDGQSVFCIALDGIFEELSARILELNEERCNFLNSLTASL</sequence>
<dbReference type="Pfam" id="PF13411">
    <property type="entry name" value="MerR_1"/>
    <property type="match status" value="1"/>
</dbReference>